<keyword evidence="2" id="KW-1185">Reference proteome</keyword>
<evidence type="ECO:0000313" key="1">
    <source>
        <dbReference type="EMBL" id="KAJ9099221.1"/>
    </source>
</evidence>
<evidence type="ECO:0000313" key="2">
    <source>
        <dbReference type="Proteomes" id="UP001227268"/>
    </source>
</evidence>
<reference evidence="1" key="1">
    <citation type="submission" date="2023-04" db="EMBL/GenBank/DDBJ databases">
        <title>Draft Genome sequencing of Naganishia species isolated from polar environments using Oxford Nanopore Technology.</title>
        <authorList>
            <person name="Leo P."/>
            <person name="Venkateswaran K."/>
        </authorList>
    </citation>
    <scope>NUCLEOTIDE SEQUENCE</scope>
    <source>
        <strain evidence="1">MNA-CCFEE 5423</strain>
    </source>
</reference>
<organism evidence="1 2">
    <name type="scientific">Naganishia friedmannii</name>
    <dbReference type="NCBI Taxonomy" id="89922"/>
    <lineage>
        <taxon>Eukaryota</taxon>
        <taxon>Fungi</taxon>
        <taxon>Dikarya</taxon>
        <taxon>Basidiomycota</taxon>
        <taxon>Agaricomycotina</taxon>
        <taxon>Tremellomycetes</taxon>
        <taxon>Filobasidiales</taxon>
        <taxon>Filobasidiaceae</taxon>
        <taxon>Naganishia</taxon>
    </lineage>
</organism>
<comment type="caution">
    <text evidence="1">The sequence shown here is derived from an EMBL/GenBank/DDBJ whole genome shotgun (WGS) entry which is preliminary data.</text>
</comment>
<name>A0ACC2VKT9_9TREE</name>
<accession>A0ACC2VKT9</accession>
<proteinExistence type="predicted"/>
<dbReference type="Proteomes" id="UP001227268">
    <property type="component" value="Unassembled WGS sequence"/>
</dbReference>
<sequence>MSLFAGTSFLAGSNDKKGSPEQESAGNTSAALTIPGYTPQEQTSDANKHEGPTAKPPTGPTTSGTGQAAWSAALRFAPAAASRRKPVAKPVTAGFAPIKIATTSTSFSAAPFITAAPVIHQSVTSATTSATPSIPGLHSIPGLSLINPADTTNNEASADHTPDASVKKIFRPPAMTLDVSQGQSQNDAFANASGGRKRGAPGSGPGGPNKKKKWKKNKKQFEMPQHIFIPDEPYNPAKPNDLQEYRDYRKAKREERKARAQTEREEDRRRREGSEKSYYSEDEEDDYSEEEAPRRDAPRAFAPPPSLYAPQPDTAMPSMQPPVPFSAAPVEESEQQRVPPGFTAPSTSMSAYQPTFHSQSVPPPSVNPVSIRRTETADEVYARRLAMSTGVAPVAQFQPPPPPSSFSANTTSFVKSATQGPPSGFVKSVQSVDSGSSISRPPPAFIQTASVVDLTRSNSPPPPPPPAAAAAATQDDTFQKALETRRLAAEAIAKRLAATFPTPVETGPGIGEYVGSSIGNPVVVEPQVLDTSGMDAVDVVDLLARQVEQEVNGVAPAEQGSFAERMMRKMGHVEGQGLGRAGGGIVHALAAEHADKNASSKKNKGGWVQSTSAKGRLVNLNEDVRKQEEKAKYGEPSRIVCLVNVLANIEEADAETMEDLGEKLKEHGIVERLVPHALYPPSSDPSEAVRIFVVFSGPAGAWKALKDLDGRYFAGRQISAKFFDEKRFDRGDWDGPVLQ</sequence>
<gene>
    <name evidence="1" type="ORF">QFC21_004101</name>
</gene>
<dbReference type="EMBL" id="JASBWT010000013">
    <property type="protein sequence ID" value="KAJ9099221.1"/>
    <property type="molecule type" value="Genomic_DNA"/>
</dbReference>
<protein>
    <submittedName>
        <fullName evidence="1">Uncharacterized protein</fullName>
    </submittedName>
</protein>